<organism evidence="2 3">
    <name type="scientific">Paludisphaera mucosa</name>
    <dbReference type="NCBI Taxonomy" id="3030827"/>
    <lineage>
        <taxon>Bacteria</taxon>
        <taxon>Pseudomonadati</taxon>
        <taxon>Planctomycetota</taxon>
        <taxon>Planctomycetia</taxon>
        <taxon>Isosphaerales</taxon>
        <taxon>Isosphaeraceae</taxon>
        <taxon>Paludisphaera</taxon>
    </lineage>
</organism>
<name>A0ABT6FGD6_9BACT</name>
<dbReference type="RefSeq" id="WP_277862914.1">
    <property type="nucleotide sequence ID" value="NZ_JARRAG010000002.1"/>
</dbReference>
<sequence length="76" mass="8138">MSKSNDIEVKVLKGGVLADRKAGGRGRLPRGATLRVPPTVAAFLSEWGVCERLDGAQGPDVRSPGSNRRIETRPAR</sequence>
<feature type="region of interest" description="Disordered" evidence="1">
    <location>
        <begin position="54"/>
        <end position="76"/>
    </location>
</feature>
<protein>
    <submittedName>
        <fullName evidence="2">Uncharacterized protein</fullName>
    </submittedName>
</protein>
<reference evidence="2 3" key="1">
    <citation type="submission" date="2023-03" db="EMBL/GenBank/DDBJ databases">
        <title>Paludisphaera mucosa sp. nov. a novel planctomycete from northern fen.</title>
        <authorList>
            <person name="Ivanova A."/>
        </authorList>
    </citation>
    <scope>NUCLEOTIDE SEQUENCE [LARGE SCALE GENOMIC DNA]</scope>
    <source>
        <strain evidence="2 3">Pla2</strain>
    </source>
</reference>
<dbReference type="Proteomes" id="UP001216907">
    <property type="component" value="Unassembled WGS sequence"/>
</dbReference>
<dbReference type="EMBL" id="JARRAG010000002">
    <property type="protein sequence ID" value="MDG3006620.1"/>
    <property type="molecule type" value="Genomic_DNA"/>
</dbReference>
<comment type="caution">
    <text evidence="2">The sequence shown here is derived from an EMBL/GenBank/DDBJ whole genome shotgun (WGS) entry which is preliminary data.</text>
</comment>
<gene>
    <name evidence="2" type="ORF">PZE19_22850</name>
</gene>
<proteinExistence type="predicted"/>
<accession>A0ABT6FGD6</accession>
<keyword evidence="3" id="KW-1185">Reference proteome</keyword>
<evidence type="ECO:0000313" key="3">
    <source>
        <dbReference type="Proteomes" id="UP001216907"/>
    </source>
</evidence>
<evidence type="ECO:0000256" key="1">
    <source>
        <dbReference type="SAM" id="MobiDB-lite"/>
    </source>
</evidence>
<evidence type="ECO:0000313" key="2">
    <source>
        <dbReference type="EMBL" id="MDG3006620.1"/>
    </source>
</evidence>